<accession>A0A0E9RFX3</accession>
<proteinExistence type="predicted"/>
<evidence type="ECO:0000313" key="1">
    <source>
        <dbReference type="EMBL" id="JAH28036.1"/>
    </source>
</evidence>
<reference evidence="1" key="2">
    <citation type="journal article" date="2015" name="Fish Shellfish Immunol.">
        <title>Early steps in the European eel (Anguilla anguilla)-Vibrio vulnificus interaction in the gills: Role of the RtxA13 toxin.</title>
        <authorList>
            <person name="Callol A."/>
            <person name="Pajuelo D."/>
            <person name="Ebbesson L."/>
            <person name="Teles M."/>
            <person name="MacKenzie S."/>
            <person name="Amaro C."/>
        </authorList>
    </citation>
    <scope>NUCLEOTIDE SEQUENCE</scope>
</reference>
<sequence>MVSAFIDNGYHKNKDQIWVKYYS</sequence>
<dbReference type="EMBL" id="GBXM01080541">
    <property type="protein sequence ID" value="JAH28036.1"/>
    <property type="molecule type" value="Transcribed_RNA"/>
</dbReference>
<name>A0A0E9RFX3_ANGAN</name>
<dbReference type="AlphaFoldDB" id="A0A0E9RFX3"/>
<organism evidence="1">
    <name type="scientific">Anguilla anguilla</name>
    <name type="common">European freshwater eel</name>
    <name type="synonym">Muraena anguilla</name>
    <dbReference type="NCBI Taxonomy" id="7936"/>
    <lineage>
        <taxon>Eukaryota</taxon>
        <taxon>Metazoa</taxon>
        <taxon>Chordata</taxon>
        <taxon>Craniata</taxon>
        <taxon>Vertebrata</taxon>
        <taxon>Euteleostomi</taxon>
        <taxon>Actinopterygii</taxon>
        <taxon>Neopterygii</taxon>
        <taxon>Teleostei</taxon>
        <taxon>Anguilliformes</taxon>
        <taxon>Anguillidae</taxon>
        <taxon>Anguilla</taxon>
    </lineage>
</organism>
<protein>
    <submittedName>
        <fullName evidence="1">Uncharacterized protein</fullName>
    </submittedName>
</protein>
<reference evidence="1" key="1">
    <citation type="submission" date="2014-11" db="EMBL/GenBank/DDBJ databases">
        <authorList>
            <person name="Amaro Gonzalez C."/>
        </authorList>
    </citation>
    <scope>NUCLEOTIDE SEQUENCE</scope>
</reference>